<name>A0A7X0JVW7_9GAMM</name>
<gene>
    <name evidence="3" type="ORF">HNR48_003537</name>
</gene>
<reference evidence="3 4" key="1">
    <citation type="submission" date="2020-08" db="EMBL/GenBank/DDBJ databases">
        <title>Genomic Encyclopedia of Type Strains, Phase IV (KMG-IV): sequencing the most valuable type-strain genomes for metagenomic binning, comparative biology and taxonomic classification.</title>
        <authorList>
            <person name="Goeker M."/>
        </authorList>
    </citation>
    <scope>NUCLEOTIDE SEQUENCE [LARGE SCALE GENOMIC DNA]</scope>
    <source>
        <strain evidence="3 4">DSM 22368</strain>
    </source>
</reference>
<comment type="caution">
    <text evidence="3">The sequence shown here is derived from an EMBL/GenBank/DDBJ whole genome shotgun (WGS) entry which is preliminary data.</text>
</comment>
<feature type="region of interest" description="Disordered" evidence="1">
    <location>
        <begin position="375"/>
        <end position="405"/>
    </location>
</feature>
<dbReference type="Pfam" id="PF02120">
    <property type="entry name" value="Flg_hook"/>
    <property type="match status" value="1"/>
</dbReference>
<feature type="compositionally biased region" description="Low complexity" evidence="1">
    <location>
        <begin position="375"/>
        <end position="403"/>
    </location>
</feature>
<feature type="compositionally biased region" description="Polar residues" evidence="1">
    <location>
        <begin position="20"/>
        <end position="48"/>
    </location>
</feature>
<protein>
    <recommendedName>
        <fullName evidence="2">Flagellar hook-length control protein-like C-terminal domain-containing protein</fullName>
    </recommendedName>
</protein>
<dbReference type="InterPro" id="IPR021136">
    <property type="entry name" value="Flagellar_hook_control-like_C"/>
</dbReference>
<keyword evidence="4" id="KW-1185">Reference proteome</keyword>
<sequence>MVIAQAPAAQSGSRPALETGASNSGSQASNDSLKQATPHTEKSASNPDTAALNQAKQEVLQVLSQKADGTKSLENALKNLEAHNKAHTVNGNNSDNTLDKQLFKRLPTRLQGLFALGLISDKRESRAQVIASALASARQVQQLLPLLQQGKSFTSADFIRQPPTLLKLELNGGHQLVTVSREPLAKGDWVNLRLDTKGNLKVSTLLEAAKTAAIENARSHDKVQGKLPLPPQPQITLQKALRESLPQQQSLSHVLGQVRNLSHNLAQLPKEPSLFSASSRLLIDQLADKLPTLKFMSHGSGIKQAISQSGVTQEAKLAKLAKEIADIVTPGVAAKPGSLQTGSLQQSTALAPALNDVKTLLGRLAQAIRNDVQLNRLSNPGNNLPSSNTASSTGTTSSASSTNPINTLNSQVSKVLELLLNPQGDVTAKTQGALQEQFKQLKGPQLRLLREHIKQKLLNLSQAGLAKVQTQQLHMLSEPANGVLQRWLMELPFSHQGEVRSVELEIQKREAKKKTAKGELQNQWQLRLNIDLQELGNLQADIKLIAERGNIQLWFAKAETLQLAQAKLDTLRQTLTRKGLELEELRCHQGIPPKLETSLQFQLINTRA</sequence>
<feature type="domain" description="Flagellar hook-length control protein-like C-terminal" evidence="2">
    <location>
        <begin position="516"/>
        <end position="592"/>
    </location>
</feature>
<accession>A0A7X0JVW7</accession>
<evidence type="ECO:0000256" key="1">
    <source>
        <dbReference type="SAM" id="MobiDB-lite"/>
    </source>
</evidence>
<organism evidence="3 4">
    <name type="scientific">Pseudoteredinibacter isoporae</name>
    <dbReference type="NCBI Taxonomy" id="570281"/>
    <lineage>
        <taxon>Bacteria</taxon>
        <taxon>Pseudomonadati</taxon>
        <taxon>Pseudomonadota</taxon>
        <taxon>Gammaproteobacteria</taxon>
        <taxon>Cellvibrionales</taxon>
        <taxon>Cellvibrionaceae</taxon>
        <taxon>Pseudoteredinibacter</taxon>
    </lineage>
</organism>
<evidence type="ECO:0000313" key="4">
    <source>
        <dbReference type="Proteomes" id="UP000528457"/>
    </source>
</evidence>
<evidence type="ECO:0000259" key="2">
    <source>
        <dbReference type="Pfam" id="PF02120"/>
    </source>
</evidence>
<dbReference type="AlphaFoldDB" id="A0A7X0JVW7"/>
<dbReference type="Gene3D" id="3.30.750.140">
    <property type="match status" value="1"/>
</dbReference>
<dbReference type="InParanoid" id="A0A7X0JVW7"/>
<dbReference type="RefSeq" id="WP_166843669.1">
    <property type="nucleotide sequence ID" value="NZ_JAAONY010000003.1"/>
</dbReference>
<dbReference type="EMBL" id="JACHHT010000003">
    <property type="protein sequence ID" value="MBB6523235.1"/>
    <property type="molecule type" value="Genomic_DNA"/>
</dbReference>
<proteinExistence type="predicted"/>
<dbReference type="Proteomes" id="UP000528457">
    <property type="component" value="Unassembled WGS sequence"/>
</dbReference>
<dbReference type="InterPro" id="IPR038610">
    <property type="entry name" value="FliK-like_C_sf"/>
</dbReference>
<feature type="region of interest" description="Disordered" evidence="1">
    <location>
        <begin position="1"/>
        <end position="48"/>
    </location>
</feature>
<evidence type="ECO:0000313" key="3">
    <source>
        <dbReference type="EMBL" id="MBB6523235.1"/>
    </source>
</evidence>